<evidence type="ECO:0000313" key="5">
    <source>
        <dbReference type="EMBL" id="KAK3222186.1"/>
    </source>
</evidence>
<dbReference type="InterPro" id="IPR042086">
    <property type="entry name" value="MeTrfase_capping"/>
</dbReference>
<organism evidence="5 6">
    <name type="scientific">Dipteronia sinensis</name>
    <dbReference type="NCBI Taxonomy" id="43782"/>
    <lineage>
        <taxon>Eukaryota</taxon>
        <taxon>Viridiplantae</taxon>
        <taxon>Streptophyta</taxon>
        <taxon>Embryophyta</taxon>
        <taxon>Tracheophyta</taxon>
        <taxon>Spermatophyta</taxon>
        <taxon>Magnoliopsida</taxon>
        <taxon>eudicotyledons</taxon>
        <taxon>Gunneridae</taxon>
        <taxon>Pentapetalae</taxon>
        <taxon>rosids</taxon>
        <taxon>malvids</taxon>
        <taxon>Sapindales</taxon>
        <taxon>Sapindaceae</taxon>
        <taxon>Hippocastanoideae</taxon>
        <taxon>Acereae</taxon>
        <taxon>Dipteronia</taxon>
    </lineage>
</organism>
<dbReference type="Gene3D" id="1.10.1200.270">
    <property type="entry name" value="Methyltransferase, alpha-helical capping domain"/>
    <property type="match status" value="1"/>
</dbReference>
<comment type="caution">
    <text evidence="5">The sequence shown here is derived from an EMBL/GenBank/DDBJ whole genome shotgun (WGS) entry which is preliminary data.</text>
</comment>
<dbReference type="InterPro" id="IPR005299">
    <property type="entry name" value="MeTrfase_7"/>
</dbReference>
<evidence type="ECO:0000256" key="1">
    <source>
        <dbReference type="ARBA" id="ARBA00022603"/>
    </source>
</evidence>
<evidence type="ECO:0000256" key="3">
    <source>
        <dbReference type="ARBA" id="ARBA00022723"/>
    </source>
</evidence>
<dbReference type="AlphaFoldDB" id="A0AAE0EBJ2"/>
<dbReference type="Gene3D" id="3.40.50.150">
    <property type="entry name" value="Vaccinia Virus protein VP39"/>
    <property type="match status" value="1"/>
</dbReference>
<evidence type="ECO:0000256" key="4">
    <source>
        <dbReference type="ARBA" id="ARBA00022842"/>
    </source>
</evidence>
<protein>
    <submittedName>
        <fullName evidence="5">Uncharacterized protein</fullName>
    </submittedName>
</protein>
<keyword evidence="1" id="KW-0489">Methyltransferase</keyword>
<reference evidence="5" key="1">
    <citation type="journal article" date="2023" name="Plant J.">
        <title>Genome sequences and population genomics provide insights into the demographic history, inbreeding, and mutation load of two 'living fossil' tree species of Dipteronia.</title>
        <authorList>
            <person name="Feng Y."/>
            <person name="Comes H.P."/>
            <person name="Chen J."/>
            <person name="Zhu S."/>
            <person name="Lu R."/>
            <person name="Zhang X."/>
            <person name="Li P."/>
            <person name="Qiu J."/>
            <person name="Olsen K.M."/>
            <person name="Qiu Y."/>
        </authorList>
    </citation>
    <scope>NUCLEOTIDE SEQUENCE</scope>
    <source>
        <strain evidence="5">NBL</strain>
    </source>
</reference>
<keyword evidence="3" id="KW-0479">Metal-binding</keyword>
<proteinExistence type="predicted"/>
<name>A0AAE0EBJ2_9ROSI</name>
<dbReference type="SUPFAM" id="SSF53335">
    <property type="entry name" value="S-adenosyl-L-methionine-dependent methyltransferases"/>
    <property type="match status" value="1"/>
</dbReference>
<dbReference type="GO" id="GO:0008168">
    <property type="term" value="F:methyltransferase activity"/>
    <property type="evidence" value="ECO:0007669"/>
    <property type="project" value="UniProtKB-KW"/>
</dbReference>
<dbReference type="EMBL" id="JANJYJ010000003">
    <property type="protein sequence ID" value="KAK3222186.1"/>
    <property type="molecule type" value="Genomic_DNA"/>
</dbReference>
<sequence>MPYSETANAFVYDCMAAILYNMAKEGLISEAQVDAFNLPLYFCPPGEFSAVVEKNGNFSIEVIGLTNPSPWVEDRIDIAEYIKHIKAAKGGDVEQTFSK</sequence>
<evidence type="ECO:0000313" key="6">
    <source>
        <dbReference type="Proteomes" id="UP001281410"/>
    </source>
</evidence>
<accession>A0AAE0EBJ2</accession>
<dbReference type="Pfam" id="PF03492">
    <property type="entry name" value="Methyltransf_7"/>
    <property type="match status" value="1"/>
</dbReference>
<evidence type="ECO:0000256" key="2">
    <source>
        <dbReference type="ARBA" id="ARBA00022679"/>
    </source>
</evidence>
<dbReference type="GO" id="GO:0046872">
    <property type="term" value="F:metal ion binding"/>
    <property type="evidence" value="ECO:0007669"/>
    <property type="project" value="UniProtKB-KW"/>
</dbReference>
<keyword evidence="4" id="KW-0460">Magnesium</keyword>
<dbReference type="InterPro" id="IPR029063">
    <property type="entry name" value="SAM-dependent_MTases_sf"/>
</dbReference>
<dbReference type="GO" id="GO:0032259">
    <property type="term" value="P:methylation"/>
    <property type="evidence" value="ECO:0007669"/>
    <property type="project" value="UniProtKB-KW"/>
</dbReference>
<dbReference type="Proteomes" id="UP001281410">
    <property type="component" value="Unassembled WGS sequence"/>
</dbReference>
<keyword evidence="6" id="KW-1185">Reference proteome</keyword>
<keyword evidence="2" id="KW-0808">Transferase</keyword>
<gene>
    <name evidence="5" type="ORF">Dsin_009211</name>
</gene>